<dbReference type="Proteomes" id="UP000472580">
    <property type="component" value="Unassembled WGS sequence"/>
</dbReference>
<feature type="signal peptide" evidence="1">
    <location>
        <begin position="1"/>
        <end position="19"/>
    </location>
</feature>
<keyword evidence="1" id="KW-0732">Signal</keyword>
<organism evidence="2 3">
    <name type="scientific">Parasutterella muris</name>
    <dbReference type="NCBI Taxonomy" id="2565572"/>
    <lineage>
        <taxon>Bacteria</taxon>
        <taxon>Pseudomonadati</taxon>
        <taxon>Pseudomonadota</taxon>
        <taxon>Betaproteobacteria</taxon>
        <taxon>Burkholderiales</taxon>
        <taxon>Sutterellaceae</taxon>
        <taxon>Parasutterella</taxon>
    </lineage>
</organism>
<dbReference type="EMBL" id="WSRP01000075">
    <property type="protein sequence ID" value="MVX57988.1"/>
    <property type="molecule type" value="Genomic_DNA"/>
</dbReference>
<dbReference type="RefSeq" id="WP_160336395.1">
    <property type="nucleotide sequence ID" value="NZ_CALPCV010000005.1"/>
</dbReference>
<evidence type="ECO:0000256" key="1">
    <source>
        <dbReference type="SAM" id="SignalP"/>
    </source>
</evidence>
<feature type="chain" id="PRO_5026723406" evidence="1">
    <location>
        <begin position="20"/>
        <end position="106"/>
    </location>
</feature>
<proteinExistence type="predicted"/>
<name>A0A6L6YMF2_9BURK</name>
<reference evidence="2 3" key="1">
    <citation type="submission" date="2019-12" db="EMBL/GenBank/DDBJ databases">
        <title>Microbes associate with the intestines of laboratory mice.</title>
        <authorList>
            <person name="Navarre W."/>
            <person name="Wong E."/>
        </authorList>
    </citation>
    <scope>NUCLEOTIDE SEQUENCE [LARGE SCALE GENOMIC DNA]</scope>
    <source>
        <strain evidence="2 3">NM82_D38</strain>
    </source>
</reference>
<evidence type="ECO:0000313" key="2">
    <source>
        <dbReference type="EMBL" id="MVX57988.1"/>
    </source>
</evidence>
<dbReference type="AlphaFoldDB" id="A0A6L6YMF2"/>
<gene>
    <name evidence="2" type="ORF">E5987_12475</name>
</gene>
<comment type="caution">
    <text evidence="2">The sequence shown here is derived from an EMBL/GenBank/DDBJ whole genome shotgun (WGS) entry which is preliminary data.</text>
</comment>
<protein>
    <submittedName>
        <fullName evidence="2">Uncharacterized protein</fullName>
    </submittedName>
</protein>
<keyword evidence="3" id="KW-1185">Reference proteome</keyword>
<accession>A0A6L6YMF2</accession>
<sequence length="106" mass="12153">MKKILFALVPLCFVLPSFAGTKCDRTPEGYETNCVHIPGWKDPALYATEEDMKGMVYVSPEQKRKMEEKIFREKLQAEITIRKSQDFRLDDAGALAEILAGKPRRF</sequence>
<evidence type="ECO:0000313" key="3">
    <source>
        <dbReference type="Proteomes" id="UP000472580"/>
    </source>
</evidence>